<dbReference type="InterPro" id="IPR001509">
    <property type="entry name" value="Epimerase_deHydtase"/>
</dbReference>
<dbReference type="PANTHER" id="PTHR10366:SF564">
    <property type="entry name" value="STEROL-4-ALPHA-CARBOXYLATE 3-DEHYDROGENASE, DECARBOXYLATING"/>
    <property type="match status" value="1"/>
</dbReference>
<dbReference type="InterPro" id="IPR050425">
    <property type="entry name" value="NAD(P)_dehydrat-like"/>
</dbReference>
<evidence type="ECO:0000313" key="4">
    <source>
        <dbReference type="EMBL" id="RFZ94657.1"/>
    </source>
</evidence>
<keyword evidence="1" id="KW-0560">Oxidoreductase</keyword>
<gene>
    <name evidence="4" type="ORF">D0C36_03710</name>
</gene>
<evidence type="ECO:0000259" key="3">
    <source>
        <dbReference type="Pfam" id="PF01370"/>
    </source>
</evidence>
<dbReference type="Pfam" id="PF01370">
    <property type="entry name" value="Epimerase"/>
    <property type="match status" value="1"/>
</dbReference>
<evidence type="ECO:0000256" key="1">
    <source>
        <dbReference type="ARBA" id="ARBA00023002"/>
    </source>
</evidence>
<keyword evidence="5" id="KW-1185">Reference proteome</keyword>
<feature type="domain" description="NAD-dependent epimerase/dehydratase" evidence="3">
    <location>
        <begin position="11"/>
        <end position="248"/>
    </location>
</feature>
<dbReference type="Proteomes" id="UP000264217">
    <property type="component" value="Unassembled WGS sequence"/>
</dbReference>
<dbReference type="RefSeq" id="WP_117390218.1">
    <property type="nucleotide sequence ID" value="NZ_QWDC01000001.1"/>
</dbReference>
<protein>
    <submittedName>
        <fullName evidence="4">Aldehyde reductase</fullName>
    </submittedName>
</protein>
<dbReference type="EMBL" id="QWDC01000001">
    <property type="protein sequence ID" value="RFZ94657.1"/>
    <property type="molecule type" value="Genomic_DNA"/>
</dbReference>
<dbReference type="PANTHER" id="PTHR10366">
    <property type="entry name" value="NAD DEPENDENT EPIMERASE/DEHYDRATASE"/>
    <property type="match status" value="1"/>
</dbReference>
<dbReference type="AlphaFoldDB" id="A0A372NYR3"/>
<dbReference type="GO" id="GO:0016616">
    <property type="term" value="F:oxidoreductase activity, acting on the CH-OH group of donors, NAD or NADP as acceptor"/>
    <property type="evidence" value="ECO:0007669"/>
    <property type="project" value="TreeGrafter"/>
</dbReference>
<name>A0A372NYR3_9SPHI</name>
<accession>A0A372NYR3</accession>
<dbReference type="InterPro" id="IPR036291">
    <property type="entry name" value="NAD(P)-bd_dom_sf"/>
</dbReference>
<evidence type="ECO:0000256" key="2">
    <source>
        <dbReference type="ARBA" id="ARBA00023445"/>
    </source>
</evidence>
<organism evidence="4 5">
    <name type="scientific">Mucilaginibacter conchicola</name>
    <dbReference type="NCBI Taxonomy" id="2303333"/>
    <lineage>
        <taxon>Bacteria</taxon>
        <taxon>Pseudomonadati</taxon>
        <taxon>Bacteroidota</taxon>
        <taxon>Sphingobacteriia</taxon>
        <taxon>Sphingobacteriales</taxon>
        <taxon>Sphingobacteriaceae</taxon>
        <taxon>Mucilaginibacter</taxon>
    </lineage>
</organism>
<sequence>MSTDKNNQQTVLVTGGAGFIAVHCTIQLLNAGYKVRATLRNLDREAQVRNMLLEGGVDAGERISFIQADLSSDINWAEAVKDCTYVLHVASPTPKLKFTHEDEMIIPAREGVLRVLRAARDAGVKRVVLTSAIGAIVYGHPNQKEPFDETTWTDTTGDAPAYQKSKTLAERAAWEFIEKEGKGLELSAVNPVGVMGPVLGEDYSHSIYIIKNMLSGKTAACPKVNSCFVDVRDVADLHLRAMTHPAANGERFIATAGESIWLAEVAKILKNNLGEVAAKVSTKQIPNTLLRIAALTDPIAKSIVPLLGIIMNTTSAKAIELLDWSPRSTEEAIVATAESLIRLNLVDKP</sequence>
<dbReference type="CDD" id="cd05227">
    <property type="entry name" value="AR_SDR_e"/>
    <property type="match status" value="1"/>
</dbReference>
<dbReference type="SUPFAM" id="SSF51735">
    <property type="entry name" value="NAD(P)-binding Rossmann-fold domains"/>
    <property type="match status" value="1"/>
</dbReference>
<reference evidence="4 5" key="1">
    <citation type="submission" date="2018-08" db="EMBL/GenBank/DDBJ databases">
        <title>Mucilaginibacter sp. MYSH2.</title>
        <authorList>
            <person name="Seo T."/>
        </authorList>
    </citation>
    <scope>NUCLEOTIDE SEQUENCE [LARGE SCALE GENOMIC DNA]</scope>
    <source>
        <strain evidence="4 5">MYSH2</strain>
    </source>
</reference>
<dbReference type="Gene3D" id="3.40.50.720">
    <property type="entry name" value="NAD(P)-binding Rossmann-like Domain"/>
    <property type="match status" value="1"/>
</dbReference>
<comment type="caution">
    <text evidence="4">The sequence shown here is derived from an EMBL/GenBank/DDBJ whole genome shotgun (WGS) entry which is preliminary data.</text>
</comment>
<dbReference type="FunFam" id="3.40.50.720:FF:000336">
    <property type="entry name" value="Aldehyde reductase"/>
    <property type="match status" value="1"/>
</dbReference>
<dbReference type="OrthoDB" id="9778052at2"/>
<comment type="similarity">
    <text evidence="2">Belongs to the NAD(P)-dependent epimerase/dehydratase family. Dihydroflavonol-4-reductase subfamily.</text>
</comment>
<evidence type="ECO:0000313" key="5">
    <source>
        <dbReference type="Proteomes" id="UP000264217"/>
    </source>
</evidence>
<proteinExistence type="inferred from homology"/>